<feature type="domain" description="ABC transporter" evidence="4">
    <location>
        <begin position="2"/>
        <end position="208"/>
    </location>
</feature>
<organism evidence="5 7">
    <name type="scientific">Enterococcus moraviensis ATCC BAA-383</name>
    <dbReference type="NCBI Taxonomy" id="1158609"/>
    <lineage>
        <taxon>Bacteria</taxon>
        <taxon>Bacillati</taxon>
        <taxon>Bacillota</taxon>
        <taxon>Bacilli</taxon>
        <taxon>Lactobacillales</taxon>
        <taxon>Enterococcaceae</taxon>
        <taxon>Enterococcus</taxon>
    </lineage>
</organism>
<dbReference type="HOGENOM" id="CLU_000604_1_2_9"/>
<dbReference type="InterPro" id="IPR017871">
    <property type="entry name" value="ABC_transporter-like_CS"/>
</dbReference>
<comment type="caution">
    <text evidence="5">The sequence shown here is derived from an EMBL/GenBank/DDBJ whole genome shotgun (WGS) entry which is preliminary data.</text>
</comment>
<dbReference type="PROSITE" id="PS00211">
    <property type="entry name" value="ABC_TRANSPORTER_1"/>
    <property type="match status" value="1"/>
</dbReference>
<accession>R2QGV2</accession>
<dbReference type="InterPro" id="IPR027417">
    <property type="entry name" value="P-loop_NTPase"/>
</dbReference>
<evidence type="ECO:0000313" key="7">
    <source>
        <dbReference type="Proteomes" id="UP000013781"/>
    </source>
</evidence>
<dbReference type="eggNOG" id="COG1131">
    <property type="taxonomic scope" value="Bacteria"/>
</dbReference>
<dbReference type="SMART" id="SM00382">
    <property type="entry name" value="AAA"/>
    <property type="match status" value="1"/>
</dbReference>
<keyword evidence="2" id="KW-0547">Nucleotide-binding</keyword>
<evidence type="ECO:0000313" key="8">
    <source>
        <dbReference type="Proteomes" id="UP000014157"/>
    </source>
</evidence>
<dbReference type="OrthoDB" id="9804819at2"/>
<reference evidence="5 7" key="1">
    <citation type="submission" date="2013-02" db="EMBL/GenBank/DDBJ databases">
        <title>The Genome Sequence of Enterococcus moraviensis BAA-383.</title>
        <authorList>
            <consortium name="The Broad Institute Genome Sequencing Platform"/>
            <consortium name="The Broad Institute Genome Sequencing Center for Infectious Disease"/>
            <person name="Earl A.M."/>
            <person name="Gilmore M.S."/>
            <person name="Lebreton F."/>
            <person name="Walker B."/>
            <person name="Young S.K."/>
            <person name="Zeng Q."/>
            <person name="Gargeya S."/>
            <person name="Fitzgerald M."/>
            <person name="Haas B."/>
            <person name="Abouelleil A."/>
            <person name="Alvarado L."/>
            <person name="Arachchi H.M."/>
            <person name="Berlin A.M."/>
            <person name="Chapman S.B."/>
            <person name="Dewar J."/>
            <person name="Goldberg J."/>
            <person name="Griggs A."/>
            <person name="Gujja S."/>
            <person name="Hansen M."/>
            <person name="Howarth C."/>
            <person name="Imamovic A."/>
            <person name="Larimer J."/>
            <person name="McCowan C."/>
            <person name="Murphy C."/>
            <person name="Neiman D."/>
            <person name="Pearson M."/>
            <person name="Priest M."/>
            <person name="Roberts A."/>
            <person name="Saif S."/>
            <person name="Shea T."/>
            <person name="Sisk P."/>
            <person name="Sykes S."/>
            <person name="Wortman J."/>
            <person name="Nusbaum C."/>
            <person name="Birren B."/>
        </authorList>
    </citation>
    <scope>NUCLEOTIDE SEQUENCE [LARGE SCALE GENOMIC DNA]</scope>
    <source>
        <strain evidence="5 7">ATCC BAA-383</strain>
    </source>
</reference>
<dbReference type="EMBL" id="ASWB01000003">
    <property type="protein sequence ID" value="EOT66269.1"/>
    <property type="molecule type" value="Genomic_DNA"/>
</dbReference>
<evidence type="ECO:0000313" key="6">
    <source>
        <dbReference type="EMBL" id="EOT66269.1"/>
    </source>
</evidence>
<keyword evidence="3" id="KW-0067">ATP-binding</keyword>
<evidence type="ECO:0000256" key="2">
    <source>
        <dbReference type="ARBA" id="ARBA00022741"/>
    </source>
</evidence>
<evidence type="ECO:0000313" key="5">
    <source>
        <dbReference type="EMBL" id="EOH95782.1"/>
    </source>
</evidence>
<dbReference type="Proteomes" id="UP000014157">
    <property type="component" value="Unassembled WGS sequence"/>
</dbReference>
<reference evidence="6 8" key="2">
    <citation type="submission" date="2013-03" db="EMBL/GenBank/DDBJ databases">
        <title>The Genome Sequence of Enterococcus moraviensis BAA-383 (PacBio/Illumina hybrid assembly).</title>
        <authorList>
            <consortium name="The Broad Institute Genomics Platform"/>
            <consortium name="The Broad Institute Genome Sequencing Center for Infectious Disease"/>
            <person name="Earl A."/>
            <person name="Russ C."/>
            <person name="Gilmore M."/>
            <person name="Surin D."/>
            <person name="Walker B."/>
            <person name="Young S."/>
            <person name="Zeng Q."/>
            <person name="Gargeya S."/>
            <person name="Fitzgerald M."/>
            <person name="Haas B."/>
            <person name="Abouelleil A."/>
            <person name="Allen A.W."/>
            <person name="Alvarado L."/>
            <person name="Arachchi H.M."/>
            <person name="Berlin A.M."/>
            <person name="Chapman S.B."/>
            <person name="Gainer-Dewar J."/>
            <person name="Goldberg J."/>
            <person name="Griggs A."/>
            <person name="Gujja S."/>
            <person name="Hansen M."/>
            <person name="Howarth C."/>
            <person name="Imamovic A."/>
            <person name="Ireland A."/>
            <person name="Larimer J."/>
            <person name="McCowan C."/>
            <person name="Murphy C."/>
            <person name="Pearson M."/>
            <person name="Poon T.W."/>
            <person name="Priest M."/>
            <person name="Roberts A."/>
            <person name="Saif S."/>
            <person name="Shea T."/>
            <person name="Sisk P."/>
            <person name="Sykes S."/>
            <person name="Wortman J."/>
            <person name="Nusbaum C."/>
            <person name="Birren B."/>
        </authorList>
    </citation>
    <scope>NUCLEOTIDE SEQUENCE [LARGE SCALE GENOMIC DNA]</scope>
    <source>
        <strain evidence="6 8">ATCC BAA-383</strain>
    </source>
</reference>
<evidence type="ECO:0000256" key="1">
    <source>
        <dbReference type="ARBA" id="ARBA00022448"/>
    </source>
</evidence>
<dbReference type="Gene3D" id="3.40.50.300">
    <property type="entry name" value="P-loop containing nucleotide triphosphate hydrolases"/>
    <property type="match status" value="1"/>
</dbReference>
<evidence type="ECO:0000259" key="4">
    <source>
        <dbReference type="PROSITE" id="PS50893"/>
    </source>
</evidence>
<dbReference type="STRING" id="155617.RV09_GL002436"/>
<dbReference type="EMBL" id="AJAS01000026">
    <property type="protein sequence ID" value="EOH95782.1"/>
    <property type="molecule type" value="Genomic_DNA"/>
</dbReference>
<dbReference type="PATRIC" id="fig|1158609.3.peg.3130"/>
<evidence type="ECO:0000256" key="3">
    <source>
        <dbReference type="ARBA" id="ARBA00022840"/>
    </source>
</evidence>
<keyword evidence="1" id="KW-0813">Transport</keyword>
<dbReference type="Proteomes" id="UP000013781">
    <property type="component" value="Unassembled WGS sequence"/>
</dbReference>
<dbReference type="SUPFAM" id="SSF52540">
    <property type="entry name" value="P-loop containing nucleoside triphosphate hydrolases"/>
    <property type="match status" value="1"/>
</dbReference>
<dbReference type="PANTHER" id="PTHR42939:SF1">
    <property type="entry name" value="ABC TRANSPORTER ATP-BINDING PROTEIN ALBC-RELATED"/>
    <property type="match status" value="1"/>
</dbReference>
<dbReference type="AlphaFoldDB" id="R2QGV2"/>
<dbReference type="InterPro" id="IPR003439">
    <property type="entry name" value="ABC_transporter-like_ATP-bd"/>
</dbReference>
<protein>
    <recommendedName>
        <fullName evidence="4">ABC transporter domain-containing protein</fullName>
    </recommendedName>
</protein>
<keyword evidence="8" id="KW-1185">Reference proteome</keyword>
<dbReference type="PROSITE" id="PS50893">
    <property type="entry name" value="ABC_TRANSPORTER_2"/>
    <property type="match status" value="1"/>
</dbReference>
<dbReference type="InterPro" id="IPR003593">
    <property type="entry name" value="AAA+_ATPase"/>
</dbReference>
<dbReference type="Pfam" id="PF00005">
    <property type="entry name" value="ABC_tran"/>
    <property type="match status" value="1"/>
</dbReference>
<dbReference type="RefSeq" id="WP_010766518.1">
    <property type="nucleotide sequence ID" value="NZ_ASWB01000003.1"/>
</dbReference>
<dbReference type="InterPro" id="IPR051782">
    <property type="entry name" value="ABC_Transporter_VariousFunc"/>
</dbReference>
<gene>
    <name evidence="6" type="ORF">I586_02540</name>
    <name evidence="5" type="ORF">UAY_03208</name>
</gene>
<sequence>MLVVDNISKKLKKHMVLKNISLTFEEGNVYGLVGQNGSGKTMLLRAMAGLIRVREGEITYDGKILGKDFDFLPSLGLLIEHEGLDPTISGFNNLRLLSKIKKSANDKEIELALSRVGLDPKDSRPVKKYSLGMKQKLIIAQAIFEKPKVLLLDEPTNGLDDEAIEKFYQLIKELKSNGRIIVIASHNKKDIDELCDSIITIKEGSICR</sequence>
<name>R2QGV2_9ENTE</name>
<proteinExistence type="predicted"/>
<dbReference type="GO" id="GO:0005524">
    <property type="term" value="F:ATP binding"/>
    <property type="evidence" value="ECO:0007669"/>
    <property type="project" value="UniProtKB-KW"/>
</dbReference>
<dbReference type="GO" id="GO:0016887">
    <property type="term" value="F:ATP hydrolysis activity"/>
    <property type="evidence" value="ECO:0007669"/>
    <property type="project" value="InterPro"/>
</dbReference>
<dbReference type="CDD" id="cd03230">
    <property type="entry name" value="ABC_DR_subfamily_A"/>
    <property type="match status" value="1"/>
</dbReference>
<dbReference type="PANTHER" id="PTHR42939">
    <property type="entry name" value="ABC TRANSPORTER ATP-BINDING PROTEIN ALBC-RELATED"/>
    <property type="match status" value="1"/>
</dbReference>